<feature type="domain" description="Response regulatory" evidence="10">
    <location>
        <begin position="7"/>
        <end position="120"/>
    </location>
</feature>
<dbReference type="SUPFAM" id="SSF52172">
    <property type="entry name" value="CheY-like"/>
    <property type="match status" value="1"/>
</dbReference>
<comment type="subcellular location">
    <subcellularLocation>
        <location evidence="1">Cytoplasm</location>
    </subcellularLocation>
</comment>
<dbReference type="PANTHER" id="PTHR48111">
    <property type="entry name" value="REGULATOR OF RPOS"/>
    <property type="match status" value="1"/>
</dbReference>
<keyword evidence="2" id="KW-0963">Cytoplasm</keyword>
<dbReference type="InterPro" id="IPR001789">
    <property type="entry name" value="Sig_transdc_resp-reg_receiver"/>
</dbReference>
<evidence type="ECO:0000256" key="1">
    <source>
        <dbReference type="ARBA" id="ARBA00004496"/>
    </source>
</evidence>
<dbReference type="InterPro" id="IPR039420">
    <property type="entry name" value="WalR-like"/>
</dbReference>
<evidence type="ECO:0000256" key="5">
    <source>
        <dbReference type="ARBA" id="ARBA00023015"/>
    </source>
</evidence>
<evidence type="ECO:0000256" key="9">
    <source>
        <dbReference type="PROSITE-ProRule" id="PRU01091"/>
    </source>
</evidence>
<dbReference type="InterPro" id="IPR036388">
    <property type="entry name" value="WH-like_DNA-bd_sf"/>
</dbReference>
<keyword evidence="13" id="KW-1185">Reference proteome</keyword>
<keyword evidence="4" id="KW-0902">Two-component regulatory system</keyword>
<dbReference type="GO" id="GO:0032993">
    <property type="term" value="C:protein-DNA complex"/>
    <property type="evidence" value="ECO:0007669"/>
    <property type="project" value="TreeGrafter"/>
</dbReference>
<feature type="DNA-binding region" description="OmpR/PhoB-type" evidence="9">
    <location>
        <begin position="132"/>
        <end position="231"/>
    </location>
</feature>
<dbReference type="AlphaFoldDB" id="A0A557RRU5"/>
<comment type="caution">
    <text evidence="12">The sequence shown here is derived from an EMBL/GenBank/DDBJ whole genome shotgun (WGS) entry which is preliminary data.</text>
</comment>
<evidence type="ECO:0000259" key="11">
    <source>
        <dbReference type="PROSITE" id="PS51755"/>
    </source>
</evidence>
<evidence type="ECO:0000256" key="4">
    <source>
        <dbReference type="ARBA" id="ARBA00023012"/>
    </source>
</evidence>
<evidence type="ECO:0000256" key="3">
    <source>
        <dbReference type="ARBA" id="ARBA00022553"/>
    </source>
</evidence>
<gene>
    <name evidence="12" type="ORF">FHP88_18910</name>
</gene>
<keyword evidence="5" id="KW-0805">Transcription regulation</keyword>
<dbReference type="RefSeq" id="WP_144360708.1">
    <property type="nucleotide sequence ID" value="NZ_VMNH01000037.1"/>
</dbReference>
<evidence type="ECO:0000256" key="7">
    <source>
        <dbReference type="ARBA" id="ARBA00023163"/>
    </source>
</evidence>
<dbReference type="SMART" id="SM00862">
    <property type="entry name" value="Trans_reg_C"/>
    <property type="match status" value="1"/>
</dbReference>
<keyword evidence="3 8" id="KW-0597">Phosphoprotein</keyword>
<dbReference type="Pfam" id="PF00486">
    <property type="entry name" value="Trans_reg_C"/>
    <property type="match status" value="1"/>
</dbReference>
<feature type="modified residue" description="4-aspartylphosphate" evidence="8">
    <location>
        <position position="56"/>
    </location>
</feature>
<dbReference type="InterPro" id="IPR016032">
    <property type="entry name" value="Sig_transdc_resp-reg_C-effctor"/>
</dbReference>
<evidence type="ECO:0000256" key="2">
    <source>
        <dbReference type="ARBA" id="ARBA00022490"/>
    </source>
</evidence>
<dbReference type="FunFam" id="1.10.10.10:FF:000099">
    <property type="entry name" value="Two-component system response regulator TorR"/>
    <property type="match status" value="1"/>
</dbReference>
<dbReference type="Gene3D" id="1.10.10.10">
    <property type="entry name" value="Winged helix-like DNA-binding domain superfamily/Winged helix DNA-binding domain"/>
    <property type="match status" value="1"/>
</dbReference>
<proteinExistence type="predicted"/>
<dbReference type="PROSITE" id="PS50110">
    <property type="entry name" value="RESPONSE_REGULATORY"/>
    <property type="match status" value="1"/>
</dbReference>
<dbReference type="GO" id="GO:0000156">
    <property type="term" value="F:phosphorelay response regulator activity"/>
    <property type="evidence" value="ECO:0007669"/>
    <property type="project" value="TreeGrafter"/>
</dbReference>
<dbReference type="PROSITE" id="PS51755">
    <property type="entry name" value="OMPR_PHOB"/>
    <property type="match status" value="1"/>
</dbReference>
<organism evidence="12 13">
    <name type="scientific">Sedimenticola selenatireducens</name>
    <dbReference type="NCBI Taxonomy" id="191960"/>
    <lineage>
        <taxon>Bacteria</taxon>
        <taxon>Pseudomonadati</taxon>
        <taxon>Pseudomonadota</taxon>
        <taxon>Gammaproteobacteria</taxon>
        <taxon>Chromatiales</taxon>
        <taxon>Sedimenticolaceae</taxon>
        <taxon>Sedimenticola</taxon>
    </lineage>
</organism>
<dbReference type="Proteomes" id="UP000316649">
    <property type="component" value="Unassembled WGS sequence"/>
</dbReference>
<dbReference type="OrthoDB" id="9802426at2"/>
<keyword evidence="7" id="KW-0804">Transcription</keyword>
<evidence type="ECO:0000256" key="6">
    <source>
        <dbReference type="ARBA" id="ARBA00023125"/>
    </source>
</evidence>
<evidence type="ECO:0000313" key="12">
    <source>
        <dbReference type="EMBL" id="TVO67832.1"/>
    </source>
</evidence>
<protein>
    <submittedName>
        <fullName evidence="12">Response regulator</fullName>
    </submittedName>
</protein>
<dbReference type="PANTHER" id="PTHR48111:SF4">
    <property type="entry name" value="DNA-BINDING DUAL TRANSCRIPTIONAL REGULATOR OMPR"/>
    <property type="match status" value="1"/>
</dbReference>
<sequence length="237" mass="27282">MENRSEHLLIVDDDRALRERLSRYLVEQGFRVTAVADGPAMDNFLAKQIPDAVILDLMLPGEDGLSLARRLRAVSNLPIIMLSARGEDIDRIIGLEIGADDYLSKPFNPRELLARIRVLLRRQTTYTSKEQEIMYTFAPYCLDITRHELTRNGEPVALTTAEFTLLRVFTEHPNRVLSRDLLIDLIKGYDRSPFDRSIDVRVTRLRRKIEEDQTAPRFIRTIWGEGYLFSPKGEPQG</sequence>
<evidence type="ECO:0000259" key="10">
    <source>
        <dbReference type="PROSITE" id="PS50110"/>
    </source>
</evidence>
<dbReference type="SUPFAM" id="SSF46894">
    <property type="entry name" value="C-terminal effector domain of the bipartite response regulators"/>
    <property type="match status" value="1"/>
</dbReference>
<dbReference type="SMART" id="SM00448">
    <property type="entry name" value="REC"/>
    <property type="match status" value="1"/>
</dbReference>
<dbReference type="InterPro" id="IPR001867">
    <property type="entry name" value="OmpR/PhoB-type_DNA-bd"/>
</dbReference>
<dbReference type="Gene3D" id="3.40.50.2300">
    <property type="match status" value="1"/>
</dbReference>
<accession>A0A557RRU5</accession>
<dbReference type="GO" id="GO:0005829">
    <property type="term" value="C:cytosol"/>
    <property type="evidence" value="ECO:0007669"/>
    <property type="project" value="TreeGrafter"/>
</dbReference>
<dbReference type="GO" id="GO:0006355">
    <property type="term" value="P:regulation of DNA-templated transcription"/>
    <property type="evidence" value="ECO:0007669"/>
    <property type="project" value="InterPro"/>
</dbReference>
<evidence type="ECO:0000313" key="13">
    <source>
        <dbReference type="Proteomes" id="UP000316649"/>
    </source>
</evidence>
<dbReference type="InterPro" id="IPR011006">
    <property type="entry name" value="CheY-like_superfamily"/>
</dbReference>
<dbReference type="Gene3D" id="6.10.250.690">
    <property type="match status" value="1"/>
</dbReference>
<dbReference type="Pfam" id="PF00072">
    <property type="entry name" value="Response_reg"/>
    <property type="match status" value="1"/>
</dbReference>
<dbReference type="GO" id="GO:0000976">
    <property type="term" value="F:transcription cis-regulatory region binding"/>
    <property type="evidence" value="ECO:0007669"/>
    <property type="project" value="TreeGrafter"/>
</dbReference>
<name>A0A557RRU5_9GAMM</name>
<reference evidence="12 13" key="1">
    <citation type="submission" date="2019-07" db="EMBL/GenBank/DDBJ databases">
        <title>The pathways for chlorine oxyanion respiration interact through the shared metabolite chlorate.</title>
        <authorList>
            <person name="Barnum T.P."/>
            <person name="Cheng Y."/>
            <person name="Hill K.A."/>
            <person name="Lucas L.N."/>
            <person name="Carlson H.K."/>
            <person name="Coates J.D."/>
        </authorList>
    </citation>
    <scope>NUCLEOTIDE SEQUENCE [LARGE SCALE GENOMIC DNA]</scope>
    <source>
        <strain evidence="12 13">BK-1</strain>
    </source>
</reference>
<dbReference type="CDD" id="cd00383">
    <property type="entry name" value="trans_reg_C"/>
    <property type="match status" value="1"/>
</dbReference>
<feature type="domain" description="OmpR/PhoB-type" evidence="11">
    <location>
        <begin position="132"/>
        <end position="231"/>
    </location>
</feature>
<dbReference type="EMBL" id="VMNH01000037">
    <property type="protein sequence ID" value="TVO67832.1"/>
    <property type="molecule type" value="Genomic_DNA"/>
</dbReference>
<evidence type="ECO:0000256" key="8">
    <source>
        <dbReference type="PROSITE-ProRule" id="PRU00169"/>
    </source>
</evidence>
<keyword evidence="6 9" id="KW-0238">DNA-binding</keyword>